<feature type="signal peptide" evidence="1">
    <location>
        <begin position="1"/>
        <end position="26"/>
    </location>
</feature>
<keyword evidence="1" id="KW-0732">Signal</keyword>
<dbReference type="Pfam" id="PF13628">
    <property type="entry name" value="DUF4142"/>
    <property type="match status" value="1"/>
</dbReference>
<dbReference type="Gene3D" id="1.20.1260.10">
    <property type="match status" value="1"/>
</dbReference>
<dbReference type="InterPro" id="IPR025419">
    <property type="entry name" value="DUF4142"/>
</dbReference>
<dbReference type="EMBL" id="JBFAUK010000005">
    <property type="protein sequence ID" value="MEV5506770.1"/>
    <property type="molecule type" value="Genomic_DNA"/>
</dbReference>
<evidence type="ECO:0000259" key="2">
    <source>
        <dbReference type="Pfam" id="PF13628"/>
    </source>
</evidence>
<dbReference type="PANTHER" id="PTHR38593:SF1">
    <property type="entry name" value="BLR2558 PROTEIN"/>
    <property type="match status" value="1"/>
</dbReference>
<reference evidence="3 4" key="1">
    <citation type="submission" date="2024-06" db="EMBL/GenBank/DDBJ databases">
        <title>The Natural Products Discovery Center: Release of the First 8490 Sequenced Strains for Exploring Actinobacteria Biosynthetic Diversity.</title>
        <authorList>
            <person name="Kalkreuter E."/>
            <person name="Kautsar S.A."/>
            <person name="Yang D."/>
            <person name="Bader C.D."/>
            <person name="Teijaro C.N."/>
            <person name="Fluegel L."/>
            <person name="Davis C.M."/>
            <person name="Simpson J.R."/>
            <person name="Lauterbach L."/>
            <person name="Steele A.D."/>
            <person name="Gui C."/>
            <person name="Meng S."/>
            <person name="Li G."/>
            <person name="Viehrig K."/>
            <person name="Ye F."/>
            <person name="Su P."/>
            <person name="Kiefer A.F."/>
            <person name="Nichols A."/>
            <person name="Cepeda A.J."/>
            <person name="Yan W."/>
            <person name="Fan B."/>
            <person name="Jiang Y."/>
            <person name="Adhikari A."/>
            <person name="Zheng C.-J."/>
            <person name="Schuster L."/>
            <person name="Cowan T.M."/>
            <person name="Smanski M.J."/>
            <person name="Chevrette M.G."/>
            <person name="De Carvalho L.P.S."/>
            <person name="Shen B."/>
        </authorList>
    </citation>
    <scope>NUCLEOTIDE SEQUENCE [LARGE SCALE GENOMIC DNA]</scope>
    <source>
        <strain evidence="3 4">NPDC052347</strain>
    </source>
</reference>
<accession>A0ABV3JYR4</accession>
<proteinExistence type="predicted"/>
<feature type="domain" description="DUF4142" evidence="2">
    <location>
        <begin position="31"/>
        <end position="165"/>
    </location>
</feature>
<dbReference type="PANTHER" id="PTHR38593">
    <property type="entry name" value="BLR2558 PROTEIN"/>
    <property type="match status" value="1"/>
</dbReference>
<dbReference type="Proteomes" id="UP001552594">
    <property type="component" value="Unassembled WGS sequence"/>
</dbReference>
<gene>
    <name evidence="3" type="ORF">AB0L16_09855</name>
</gene>
<evidence type="ECO:0000313" key="4">
    <source>
        <dbReference type="Proteomes" id="UP001552594"/>
    </source>
</evidence>
<feature type="chain" id="PRO_5045178752" evidence="1">
    <location>
        <begin position="27"/>
        <end position="176"/>
    </location>
</feature>
<keyword evidence="4" id="KW-1185">Reference proteome</keyword>
<protein>
    <submittedName>
        <fullName evidence="3">DUF4142 domain-containing protein</fullName>
    </submittedName>
</protein>
<dbReference type="RefSeq" id="WP_109279283.1">
    <property type="nucleotide sequence ID" value="NZ_JBFAUK010000005.1"/>
</dbReference>
<evidence type="ECO:0000313" key="3">
    <source>
        <dbReference type="EMBL" id="MEV5506770.1"/>
    </source>
</evidence>
<dbReference type="InterPro" id="IPR012347">
    <property type="entry name" value="Ferritin-like"/>
</dbReference>
<evidence type="ECO:0000256" key="1">
    <source>
        <dbReference type="SAM" id="SignalP"/>
    </source>
</evidence>
<sequence length="176" mass="19779">MRMRHRITTALVAIALTTASAGTALATNDDHDEVFLTSVHRGNLAEIAAGRDAQSNGATRCVKDLGQVLVRDHTRLDQDTKTLADKLRVTLPRSVSAQQEQDLKDLRKKARTPRYDDGWLRSQDTGHVQALDLVDYEIEHGRDSMVRDAARKARPVIAKHLDMIRDCMMGHQTHHR</sequence>
<organism evidence="3 4">
    <name type="scientific">Streptomyces orinoci</name>
    <name type="common">Streptoverticillium orinoci</name>
    <dbReference type="NCBI Taxonomy" id="67339"/>
    <lineage>
        <taxon>Bacteria</taxon>
        <taxon>Bacillati</taxon>
        <taxon>Actinomycetota</taxon>
        <taxon>Actinomycetes</taxon>
        <taxon>Kitasatosporales</taxon>
        <taxon>Streptomycetaceae</taxon>
        <taxon>Streptomyces</taxon>
    </lineage>
</organism>
<comment type="caution">
    <text evidence="3">The sequence shown here is derived from an EMBL/GenBank/DDBJ whole genome shotgun (WGS) entry which is preliminary data.</text>
</comment>
<name>A0ABV3JYR4_STRON</name>